<dbReference type="Gene3D" id="3.10.20.300">
    <property type="entry name" value="mk0293 like domain"/>
    <property type="match status" value="1"/>
</dbReference>
<dbReference type="Pfam" id="PF01969">
    <property type="entry name" value="Ni_insertion"/>
    <property type="match status" value="1"/>
</dbReference>
<dbReference type="PANTHER" id="PTHR36566:SF1">
    <property type="entry name" value="PYRIDINIUM-3,5-BISTHIOCARBOXYLIC ACID MONONUCLEOTIDE NICKEL INSERTION PROTEIN"/>
    <property type="match status" value="1"/>
</dbReference>
<evidence type="ECO:0000313" key="6">
    <source>
        <dbReference type="Proteomes" id="UP000095488"/>
    </source>
</evidence>
<dbReference type="PANTHER" id="PTHR36566">
    <property type="entry name" value="NICKEL INSERTION PROTEIN-RELATED"/>
    <property type="match status" value="1"/>
</dbReference>
<dbReference type="Gene3D" id="3.30.70.1380">
    <property type="entry name" value="Transcriptional regulatory protein pf0864 domain like"/>
    <property type="match status" value="1"/>
</dbReference>
<gene>
    <name evidence="3" type="primary">larC</name>
    <name evidence="5" type="ORF">ERS852473_02167</name>
</gene>
<reference evidence="5 6" key="1">
    <citation type="submission" date="2015-09" db="EMBL/GenBank/DDBJ databases">
        <authorList>
            <consortium name="Pathogen Informatics"/>
        </authorList>
    </citation>
    <scope>NUCLEOTIDE SEQUENCE [LARGE SCALE GENOMIC DNA]</scope>
    <source>
        <strain evidence="5 6">2789STDY5834858</strain>
    </source>
</reference>
<keyword evidence="1 3" id="KW-0533">Nickel</keyword>
<evidence type="ECO:0000256" key="2">
    <source>
        <dbReference type="ARBA" id="ARBA00023239"/>
    </source>
</evidence>
<comment type="caution">
    <text evidence="5">The sequence shown here is derived from an EMBL/GenBank/DDBJ whole genome shotgun (WGS) entry which is preliminary data.</text>
</comment>
<keyword evidence="6" id="KW-1185">Reference proteome</keyword>
<dbReference type="NCBIfam" id="TIGR00299">
    <property type="entry name" value="nickel pincer cofactor biosynthesis protein LarC"/>
    <property type="match status" value="1"/>
</dbReference>
<evidence type="ECO:0000256" key="1">
    <source>
        <dbReference type="ARBA" id="ARBA00022596"/>
    </source>
</evidence>
<accession>A0ABM9USD0</accession>
<dbReference type="RefSeq" id="WP_055260152.1">
    <property type="nucleotide sequence ID" value="NZ_CABIXL010000009.1"/>
</dbReference>
<comment type="catalytic activity">
    <reaction evidence="3">
        <text>Ni(II)-pyridinium-3,5-bisthiocarboxylate mononucleotide = pyridinium-3,5-bisthiocarboxylate mononucleotide + Ni(2+)</text>
        <dbReference type="Rhea" id="RHEA:54784"/>
        <dbReference type="ChEBI" id="CHEBI:49786"/>
        <dbReference type="ChEBI" id="CHEBI:137372"/>
        <dbReference type="ChEBI" id="CHEBI:137373"/>
        <dbReference type="EC" id="4.99.1.12"/>
    </reaction>
</comment>
<dbReference type="Proteomes" id="UP000095488">
    <property type="component" value="Unassembled WGS sequence"/>
</dbReference>
<evidence type="ECO:0000256" key="4">
    <source>
        <dbReference type="SAM" id="MobiDB-lite"/>
    </source>
</evidence>
<dbReference type="HAMAP" id="MF_01074">
    <property type="entry name" value="LarC"/>
    <property type="match status" value="1"/>
</dbReference>
<sequence>MRILYYDCFSGISGDMNLGALVDLGVPGDYLLKELKKLNVSNEYNIHIEKGTKQGITGTSVKVYDMNELHEHNHNHEHEHEHNHEHNHDEHNHEHSHGSRNYNDIKELINNSEINSNVKKISLKIFDEVAKAEAKVHNKTIEEVHFHEVGAIDSIVDIVGAAICIDYLNIDKIISSPVEVGYGTLKCAHGILPVPAPATAEILKDIPVISKNVPFEATTPTGAAIIKAMAREITYEKNFMVKKIGYGLGEKEGKKAPNVLRAFLGESDDNTSKEYMVECNIDDMRGEEFQLLMERLLEEGALDVFYTSIHMKKDRPATKISVLCGFDVLENIKKTIFLNSSTIGVRCYEISREKLERREEIVICKYGDVPVKISYLNGEEIRVKPEYDICKYIAKERGIEINKVYNEIMYEYTKSKKNNSK</sequence>
<dbReference type="EMBL" id="CYZR01000009">
    <property type="protein sequence ID" value="CUO19583.1"/>
    <property type="molecule type" value="Genomic_DNA"/>
</dbReference>
<name>A0ABM9USD0_SARVE</name>
<proteinExistence type="inferred from homology"/>
<keyword evidence="2 3" id="KW-0456">Lyase</keyword>
<feature type="region of interest" description="Disordered" evidence="4">
    <location>
        <begin position="75"/>
        <end position="100"/>
    </location>
</feature>
<organism evidence="5 6">
    <name type="scientific">Sarcina ventriculi</name>
    <name type="common">Clostridium ventriculi</name>
    <dbReference type="NCBI Taxonomy" id="1267"/>
    <lineage>
        <taxon>Bacteria</taxon>
        <taxon>Bacillati</taxon>
        <taxon>Bacillota</taxon>
        <taxon>Clostridia</taxon>
        <taxon>Eubacteriales</taxon>
        <taxon>Clostridiaceae</taxon>
        <taxon>Sarcina</taxon>
    </lineage>
</organism>
<evidence type="ECO:0000256" key="3">
    <source>
        <dbReference type="HAMAP-Rule" id="MF_01074"/>
    </source>
</evidence>
<dbReference type="InterPro" id="IPR002822">
    <property type="entry name" value="Ni_insertion"/>
</dbReference>
<comment type="similarity">
    <text evidence="3">Belongs to the LarC family.</text>
</comment>
<evidence type="ECO:0000313" key="5">
    <source>
        <dbReference type="EMBL" id="CUO19583.1"/>
    </source>
</evidence>
<dbReference type="EC" id="4.99.1.12" evidence="3"/>
<comment type="function">
    <text evidence="3">Involved in the biosynthesis of a nickel-pincer cofactor ((SCS)Ni(II) pincer complex). Binds Ni(2+), and functions in nickel delivery to pyridinium-3,5-bisthiocarboxylic acid mononucleotide (P2TMN), to form the mature cofactor. Is thus probably required for the activation of nickel-pincer cofactor-dependent enzymes.</text>
</comment>
<protein>
    <recommendedName>
        <fullName evidence="3">Pyridinium-3,5-bisthiocarboxylic acid mononucleotide nickel insertion protein</fullName>
        <shortName evidence="3">P2TMN nickel insertion protein</shortName>
        <ecNumber evidence="3">4.99.1.12</ecNumber>
    </recommendedName>
    <alternativeName>
        <fullName evidence="3">Nickel-pincer cofactor biosynthesis protein LarC</fullName>
    </alternativeName>
</protein>